<dbReference type="STRING" id="584708.Apau_0995"/>
<accession>E3CWX2</accession>
<reference evidence="1 2" key="1">
    <citation type="journal article" date="2010" name="Stand. Genomic Sci.">
        <title>Non-contiguous finished genome sequence of Aminomonas paucivorans type strain (GLU-3).</title>
        <authorList>
            <person name="Pitluck S."/>
            <person name="Yasawong M."/>
            <person name="Held B."/>
            <person name="Lapidus A."/>
            <person name="Nolan M."/>
            <person name="Copeland A."/>
            <person name="Lucas S."/>
            <person name="Del Rio T.G."/>
            <person name="Tice H."/>
            <person name="Cheng J.F."/>
            <person name="Chertkov O."/>
            <person name="Goodwin L."/>
            <person name="Tapia R."/>
            <person name="Han C."/>
            <person name="Liolios K."/>
            <person name="Ivanova N."/>
            <person name="Mavromatis K."/>
            <person name="Ovchinnikova G."/>
            <person name="Pati A."/>
            <person name="Chen A."/>
            <person name="Palaniappan K."/>
            <person name="Land M."/>
            <person name="Hauser L."/>
            <person name="Chang Y.J."/>
            <person name="Jeffries C.D."/>
            <person name="Pukall R."/>
            <person name="Spring S."/>
            <person name="Rohde M."/>
            <person name="Sikorski J."/>
            <person name="Goker M."/>
            <person name="Woyke T."/>
            <person name="Bristow J."/>
            <person name="Eisen J.A."/>
            <person name="Markowitz V."/>
            <person name="Hugenholtz P."/>
            <person name="Kyrpides N.C."/>
            <person name="Klenk H.P."/>
        </authorList>
    </citation>
    <scope>NUCLEOTIDE SEQUENCE [LARGE SCALE GENOMIC DNA]</scope>
    <source>
        <strain evidence="1 2">DSM 12260</strain>
    </source>
</reference>
<keyword evidence="2" id="KW-1185">Reference proteome</keyword>
<evidence type="ECO:0000313" key="1">
    <source>
        <dbReference type="EMBL" id="EFQ23422.1"/>
    </source>
</evidence>
<organism evidence="1 2">
    <name type="scientific">Aminomonas paucivorans DSM 12260</name>
    <dbReference type="NCBI Taxonomy" id="584708"/>
    <lineage>
        <taxon>Bacteria</taxon>
        <taxon>Thermotogati</taxon>
        <taxon>Synergistota</taxon>
        <taxon>Synergistia</taxon>
        <taxon>Synergistales</taxon>
        <taxon>Synergistaceae</taxon>
        <taxon>Aminomonas</taxon>
    </lineage>
</organism>
<dbReference type="HOGENOM" id="CLU_1902270_0_0_0"/>
<name>E3CWX2_9BACT</name>
<dbReference type="EMBL" id="CM001022">
    <property type="protein sequence ID" value="EFQ23422.1"/>
    <property type="molecule type" value="Genomic_DNA"/>
</dbReference>
<dbReference type="AlphaFoldDB" id="E3CWX2"/>
<dbReference type="eggNOG" id="ENOG502ZFIP">
    <property type="taxonomic scope" value="Bacteria"/>
</dbReference>
<proteinExistence type="predicted"/>
<protein>
    <submittedName>
        <fullName evidence="1">Uncharacterized protein</fullName>
    </submittedName>
</protein>
<evidence type="ECO:0000313" key="2">
    <source>
        <dbReference type="Proteomes" id="UP000005096"/>
    </source>
</evidence>
<dbReference type="Proteomes" id="UP000005096">
    <property type="component" value="Chromosome"/>
</dbReference>
<sequence length="133" mass="14085">MKERKRILGRLGRILGGLFLFLALGGEASASTPCPSPTDSGLAVTRFSWSFDARTLTGRAEVVLTNLGRRAVKTPGAMVLAYDSAGKELNQVWGRIKASSLKPGASEALVLVMRLSRLPDGVKATTLEELGGT</sequence>
<dbReference type="RefSeq" id="WP_006300603.1">
    <property type="nucleotide sequence ID" value="NZ_CM001022.1"/>
</dbReference>
<gene>
    <name evidence="1" type="ORF">Apau_0995</name>
</gene>
<dbReference type="PaxDb" id="584708-Apau_0995"/>